<organism evidence="1 2">
    <name type="scientific">Undibacterium terreum</name>
    <dbReference type="NCBI Taxonomy" id="1224302"/>
    <lineage>
        <taxon>Bacteria</taxon>
        <taxon>Pseudomonadati</taxon>
        <taxon>Pseudomonadota</taxon>
        <taxon>Betaproteobacteria</taxon>
        <taxon>Burkholderiales</taxon>
        <taxon>Oxalobacteraceae</taxon>
        <taxon>Undibacterium</taxon>
    </lineage>
</organism>
<evidence type="ECO:0000313" key="1">
    <source>
        <dbReference type="EMBL" id="GGC63357.1"/>
    </source>
</evidence>
<sequence>MKSVRTFVLGKSSYDPNRLLNAIKEKLQLRDDAALSRVLAISRPLVWEIRRHTVPVGAWLLMRMQEVSQLSVEELRFLMGDRRQRIRVAIPQRNFPRR</sequence>
<protein>
    <submittedName>
        <fullName evidence="1">Uncharacterized protein</fullName>
    </submittedName>
</protein>
<keyword evidence="2" id="KW-1185">Reference proteome</keyword>
<comment type="caution">
    <text evidence="1">The sequence shown here is derived from an EMBL/GenBank/DDBJ whole genome shotgun (WGS) entry which is preliminary data.</text>
</comment>
<reference evidence="1" key="1">
    <citation type="journal article" date="2014" name="Int. J. Syst. Evol. Microbiol.">
        <title>Complete genome sequence of Corynebacterium casei LMG S-19264T (=DSM 44701T), isolated from a smear-ripened cheese.</title>
        <authorList>
            <consortium name="US DOE Joint Genome Institute (JGI-PGF)"/>
            <person name="Walter F."/>
            <person name="Albersmeier A."/>
            <person name="Kalinowski J."/>
            <person name="Ruckert C."/>
        </authorList>
    </citation>
    <scope>NUCLEOTIDE SEQUENCE</scope>
    <source>
        <strain evidence="1">CGMCC 1.10998</strain>
    </source>
</reference>
<reference evidence="1" key="2">
    <citation type="submission" date="2020-09" db="EMBL/GenBank/DDBJ databases">
        <authorList>
            <person name="Sun Q."/>
            <person name="Zhou Y."/>
        </authorList>
    </citation>
    <scope>NUCLEOTIDE SEQUENCE</scope>
    <source>
        <strain evidence="1">CGMCC 1.10998</strain>
    </source>
</reference>
<dbReference type="Proteomes" id="UP000637423">
    <property type="component" value="Unassembled WGS sequence"/>
</dbReference>
<proteinExistence type="predicted"/>
<accession>A0A916U8T2</accession>
<name>A0A916U8T2_9BURK</name>
<dbReference type="EMBL" id="BMED01000001">
    <property type="protein sequence ID" value="GGC63357.1"/>
    <property type="molecule type" value="Genomic_DNA"/>
</dbReference>
<dbReference type="RefSeq" id="WP_188564653.1">
    <property type="nucleotide sequence ID" value="NZ_BMED01000001.1"/>
</dbReference>
<evidence type="ECO:0000313" key="2">
    <source>
        <dbReference type="Proteomes" id="UP000637423"/>
    </source>
</evidence>
<gene>
    <name evidence="1" type="ORF">GCM10011396_07880</name>
</gene>
<dbReference type="AlphaFoldDB" id="A0A916U8T2"/>